<comment type="caution">
    <text evidence="9">The sequence shown here is derived from an EMBL/GenBank/DDBJ whole genome shotgun (WGS) entry which is preliminary data.</text>
</comment>
<dbReference type="InterPro" id="IPR035906">
    <property type="entry name" value="MetI-like_sf"/>
</dbReference>
<evidence type="ECO:0000256" key="5">
    <source>
        <dbReference type="ARBA" id="ARBA00022989"/>
    </source>
</evidence>
<keyword evidence="5 7" id="KW-1133">Transmembrane helix</keyword>
<dbReference type="InterPro" id="IPR005769">
    <property type="entry name" value="PhnE/PtxC"/>
</dbReference>
<dbReference type="PANTHER" id="PTHR30043:SF1">
    <property type="entry name" value="ABC TRANSPORT SYSTEM PERMEASE PROTEIN P69"/>
    <property type="match status" value="1"/>
</dbReference>
<dbReference type="CDD" id="cd06261">
    <property type="entry name" value="TM_PBP2"/>
    <property type="match status" value="1"/>
</dbReference>
<gene>
    <name evidence="9" type="primary">phnE</name>
    <name evidence="9" type="ORF">IAA97_00220</name>
</gene>
<feature type="domain" description="ABC transmembrane type-1" evidence="8">
    <location>
        <begin position="82"/>
        <end position="265"/>
    </location>
</feature>
<dbReference type="GO" id="GO:0015416">
    <property type="term" value="F:ABC-type phosphonate transporter activity"/>
    <property type="evidence" value="ECO:0007669"/>
    <property type="project" value="InterPro"/>
</dbReference>
<name>A0A9D9H1J2_9SPIO</name>
<keyword evidence="2 7" id="KW-0813">Transport</keyword>
<evidence type="ECO:0000256" key="2">
    <source>
        <dbReference type="ARBA" id="ARBA00022448"/>
    </source>
</evidence>
<comment type="similarity">
    <text evidence="7">Belongs to the binding-protein-dependent transport system permease family.</text>
</comment>
<evidence type="ECO:0000256" key="1">
    <source>
        <dbReference type="ARBA" id="ARBA00004651"/>
    </source>
</evidence>
<dbReference type="PANTHER" id="PTHR30043">
    <property type="entry name" value="PHOSPHONATES TRANSPORT SYSTEM PERMEASE PROTEIN"/>
    <property type="match status" value="1"/>
</dbReference>
<dbReference type="PROSITE" id="PS50928">
    <property type="entry name" value="ABC_TM1"/>
    <property type="match status" value="1"/>
</dbReference>
<evidence type="ECO:0000259" key="8">
    <source>
        <dbReference type="PROSITE" id="PS50928"/>
    </source>
</evidence>
<feature type="transmembrane region" description="Helical" evidence="7">
    <location>
        <begin position="217"/>
        <end position="235"/>
    </location>
</feature>
<evidence type="ECO:0000256" key="7">
    <source>
        <dbReference type="RuleBase" id="RU363032"/>
    </source>
</evidence>
<dbReference type="NCBIfam" id="TIGR01097">
    <property type="entry name" value="PhnE"/>
    <property type="match status" value="1"/>
</dbReference>
<dbReference type="SUPFAM" id="SSF161098">
    <property type="entry name" value="MetI-like"/>
    <property type="match status" value="1"/>
</dbReference>
<protein>
    <submittedName>
        <fullName evidence="9">Phosphonate ABC transporter, permease protein PhnE</fullName>
    </submittedName>
</protein>
<dbReference type="EMBL" id="JADIMT010000003">
    <property type="protein sequence ID" value="MBO8435395.1"/>
    <property type="molecule type" value="Genomic_DNA"/>
</dbReference>
<accession>A0A9D9H1J2</accession>
<evidence type="ECO:0000256" key="6">
    <source>
        <dbReference type="ARBA" id="ARBA00023136"/>
    </source>
</evidence>
<feature type="transmembrane region" description="Helical" evidence="7">
    <location>
        <begin position="32"/>
        <end position="65"/>
    </location>
</feature>
<reference evidence="9" key="2">
    <citation type="journal article" date="2021" name="PeerJ">
        <title>Extensive microbial diversity within the chicken gut microbiome revealed by metagenomics and culture.</title>
        <authorList>
            <person name="Gilroy R."/>
            <person name="Ravi A."/>
            <person name="Getino M."/>
            <person name="Pursley I."/>
            <person name="Horton D.L."/>
            <person name="Alikhan N.F."/>
            <person name="Baker D."/>
            <person name="Gharbi K."/>
            <person name="Hall N."/>
            <person name="Watson M."/>
            <person name="Adriaenssens E.M."/>
            <person name="Foster-Nyarko E."/>
            <person name="Jarju S."/>
            <person name="Secka A."/>
            <person name="Antonio M."/>
            <person name="Oren A."/>
            <person name="Chaudhuri R.R."/>
            <person name="La Ragione R."/>
            <person name="Hildebrand F."/>
            <person name="Pallen M.J."/>
        </authorList>
    </citation>
    <scope>NUCLEOTIDE SEQUENCE</scope>
    <source>
        <strain evidence="9">7293</strain>
    </source>
</reference>
<feature type="transmembrane region" description="Helical" evidence="7">
    <location>
        <begin position="85"/>
        <end position="107"/>
    </location>
</feature>
<evidence type="ECO:0000256" key="3">
    <source>
        <dbReference type="ARBA" id="ARBA00022475"/>
    </source>
</evidence>
<evidence type="ECO:0000313" key="9">
    <source>
        <dbReference type="EMBL" id="MBO8435395.1"/>
    </source>
</evidence>
<keyword evidence="6 7" id="KW-0472">Membrane</keyword>
<dbReference type="Proteomes" id="UP000823615">
    <property type="component" value="Unassembled WGS sequence"/>
</dbReference>
<evidence type="ECO:0000313" key="10">
    <source>
        <dbReference type="Proteomes" id="UP000823615"/>
    </source>
</evidence>
<dbReference type="GO" id="GO:0005886">
    <property type="term" value="C:plasma membrane"/>
    <property type="evidence" value="ECO:0007669"/>
    <property type="project" value="UniProtKB-SubCell"/>
</dbReference>
<evidence type="ECO:0000256" key="4">
    <source>
        <dbReference type="ARBA" id="ARBA00022692"/>
    </source>
</evidence>
<dbReference type="Pfam" id="PF00528">
    <property type="entry name" value="BPD_transp_1"/>
    <property type="match status" value="1"/>
</dbReference>
<organism evidence="9 10">
    <name type="scientific">Candidatus Ornithospirochaeta stercoripullorum</name>
    <dbReference type="NCBI Taxonomy" id="2840899"/>
    <lineage>
        <taxon>Bacteria</taxon>
        <taxon>Pseudomonadati</taxon>
        <taxon>Spirochaetota</taxon>
        <taxon>Spirochaetia</taxon>
        <taxon>Spirochaetales</taxon>
        <taxon>Spirochaetaceae</taxon>
        <taxon>Spirochaetaceae incertae sedis</taxon>
        <taxon>Candidatus Ornithospirochaeta</taxon>
    </lineage>
</organism>
<dbReference type="InterPro" id="IPR000515">
    <property type="entry name" value="MetI-like"/>
</dbReference>
<keyword evidence="4 7" id="KW-0812">Transmembrane</keyword>
<feature type="transmembrane region" description="Helical" evidence="7">
    <location>
        <begin position="247"/>
        <end position="268"/>
    </location>
</feature>
<keyword evidence="3" id="KW-1003">Cell membrane</keyword>
<sequence length="273" mass="30113">MKLYDRIFKPRKFTLSNGKVINEKRSRLPLVLILLVVAVIISGEITGFSITTLLGRINYFFVMLFDMFPPDWAYMKDVWTPLWDTIKMSLLGSAAGALLCIPVAVLASSNLIASKAVTAFFKFFFSVVRTLPTLVVALIATYVFGLGTFAGTVAIAVFTFAYCGKILYEQIETVDMGAHEALEALGMGRLSAIRYSVWPQVLPSFLSTVLFCFEGNVRYASILGYVGAGGLGLILNEKIGWREYPRVGMILIALFVAVVAIESLSSWLRSKLT</sequence>
<reference evidence="9" key="1">
    <citation type="submission" date="2020-10" db="EMBL/GenBank/DDBJ databases">
        <authorList>
            <person name="Gilroy R."/>
        </authorList>
    </citation>
    <scope>NUCLEOTIDE SEQUENCE</scope>
    <source>
        <strain evidence="9">7293</strain>
    </source>
</reference>
<dbReference type="AlphaFoldDB" id="A0A9D9H1J2"/>
<dbReference type="Gene3D" id="1.10.3720.10">
    <property type="entry name" value="MetI-like"/>
    <property type="match status" value="1"/>
</dbReference>
<comment type="subcellular location">
    <subcellularLocation>
        <location evidence="1 7">Cell membrane</location>
        <topology evidence="1 7">Multi-pass membrane protein</topology>
    </subcellularLocation>
</comment>
<proteinExistence type="inferred from homology"/>